<dbReference type="EMBL" id="KN837164">
    <property type="protein sequence ID" value="KIJ38043.1"/>
    <property type="molecule type" value="Genomic_DNA"/>
</dbReference>
<dbReference type="Proteomes" id="UP000054279">
    <property type="component" value="Unassembled WGS sequence"/>
</dbReference>
<dbReference type="OrthoDB" id="244061at2759"/>
<proteinExistence type="predicted"/>
<organism evidence="2 3">
    <name type="scientific">Sphaerobolus stellatus (strain SS14)</name>
    <dbReference type="NCBI Taxonomy" id="990650"/>
    <lineage>
        <taxon>Eukaryota</taxon>
        <taxon>Fungi</taxon>
        <taxon>Dikarya</taxon>
        <taxon>Basidiomycota</taxon>
        <taxon>Agaricomycotina</taxon>
        <taxon>Agaricomycetes</taxon>
        <taxon>Phallomycetidae</taxon>
        <taxon>Geastrales</taxon>
        <taxon>Sphaerobolaceae</taxon>
        <taxon>Sphaerobolus</taxon>
    </lineage>
</organism>
<evidence type="ECO:0000256" key="1">
    <source>
        <dbReference type="SAM" id="MobiDB-lite"/>
    </source>
</evidence>
<dbReference type="HOGENOM" id="CLU_037356_0_0_1"/>
<protein>
    <submittedName>
        <fullName evidence="2">Uncharacterized protein</fullName>
    </submittedName>
</protein>
<evidence type="ECO:0000313" key="2">
    <source>
        <dbReference type="EMBL" id="KIJ38043.1"/>
    </source>
</evidence>
<feature type="region of interest" description="Disordered" evidence="1">
    <location>
        <begin position="373"/>
        <end position="400"/>
    </location>
</feature>
<name>A0A0C9U505_SPHS4</name>
<feature type="compositionally biased region" description="Acidic residues" evidence="1">
    <location>
        <begin position="437"/>
        <end position="449"/>
    </location>
</feature>
<feature type="region of interest" description="Disordered" evidence="1">
    <location>
        <begin position="430"/>
        <end position="449"/>
    </location>
</feature>
<sequence length="449" mass="50826">MPDSKESQAKRSGNTADLLSQFRKQRARRNENRVEVSAVHGACFAYHPEGCDQCAIYLAHLLEDIEKCPSMYVFTKDDIISGIQEAWPHIREYIQQMDESRATFERELYEETSANRWLRDENEDLRVQIIKLETRIGSLQPSNVSEGVMTPPHTTESSTGSNLPLTSPVKAQYSRKRARKLYENDSFRNKVRKYDTRPDHWSLYMWQALTGWHKNPMSVPNAFREDNDGYFLEEDIDVAAWLNKVIGELPRQAIMTRMKAIFGNRINFETAFSGFDSNLLCAETHQKRWITDASTPLRIGSHVAKGIKGKAQIDSVQIPTGPDFLALVLEHCSLSREQIYTKIIPYMIRDDAKRPFSAAAVERAAHMALRQQEQAPYKGKHVATGNSQSKPSVHAPTPAKAACEQVLPYEEAPPSGEAEVEDTVSAGVHTTLHDESNMDVDPELDDIYG</sequence>
<keyword evidence="3" id="KW-1185">Reference proteome</keyword>
<gene>
    <name evidence="2" type="ORF">M422DRAFT_259443</name>
</gene>
<reference evidence="2 3" key="1">
    <citation type="submission" date="2014-06" db="EMBL/GenBank/DDBJ databases">
        <title>Evolutionary Origins and Diversification of the Mycorrhizal Mutualists.</title>
        <authorList>
            <consortium name="DOE Joint Genome Institute"/>
            <consortium name="Mycorrhizal Genomics Consortium"/>
            <person name="Kohler A."/>
            <person name="Kuo A."/>
            <person name="Nagy L.G."/>
            <person name="Floudas D."/>
            <person name="Copeland A."/>
            <person name="Barry K.W."/>
            <person name="Cichocki N."/>
            <person name="Veneault-Fourrey C."/>
            <person name="LaButti K."/>
            <person name="Lindquist E.A."/>
            <person name="Lipzen A."/>
            <person name="Lundell T."/>
            <person name="Morin E."/>
            <person name="Murat C."/>
            <person name="Riley R."/>
            <person name="Ohm R."/>
            <person name="Sun H."/>
            <person name="Tunlid A."/>
            <person name="Henrissat B."/>
            <person name="Grigoriev I.V."/>
            <person name="Hibbett D.S."/>
            <person name="Martin F."/>
        </authorList>
    </citation>
    <scope>NUCLEOTIDE SEQUENCE [LARGE SCALE GENOMIC DNA]</scope>
    <source>
        <strain evidence="2 3">SS14</strain>
    </source>
</reference>
<feature type="region of interest" description="Disordered" evidence="1">
    <location>
        <begin position="142"/>
        <end position="167"/>
    </location>
</feature>
<evidence type="ECO:0000313" key="3">
    <source>
        <dbReference type="Proteomes" id="UP000054279"/>
    </source>
</evidence>
<dbReference type="AlphaFoldDB" id="A0A0C9U505"/>
<feature type="compositionally biased region" description="Polar residues" evidence="1">
    <location>
        <begin position="152"/>
        <end position="165"/>
    </location>
</feature>
<accession>A0A0C9U505</accession>